<dbReference type="GO" id="GO:0051213">
    <property type="term" value="F:dioxygenase activity"/>
    <property type="evidence" value="ECO:0007669"/>
    <property type="project" value="UniProtKB-KW"/>
</dbReference>
<sequence length="114" mass="12860">MPSVRPGRRWRDSNPKTEGSLQISGRVHYPLCHRMRPKGLSVLCGSDATRPIGLLVTVLNIPDGRKQAPRRYNVRQPNTERRSNAKLISVSFTVTMVNQPNNFRCKSSDKMGQS</sequence>
<dbReference type="AlphaFoldDB" id="A0AAV3YZJ7"/>
<dbReference type="Proteomes" id="UP000735302">
    <property type="component" value="Unassembled WGS sequence"/>
</dbReference>
<proteinExistence type="predicted"/>
<protein>
    <submittedName>
        <fullName evidence="2">Methylcytosine dioxygenase tet1</fullName>
    </submittedName>
</protein>
<dbReference type="EMBL" id="BLXT01001780">
    <property type="protein sequence ID" value="GFN87667.1"/>
    <property type="molecule type" value="Genomic_DNA"/>
</dbReference>
<keyword evidence="2" id="KW-0560">Oxidoreductase</keyword>
<gene>
    <name evidence="2" type="ORF">PoB_001417300</name>
</gene>
<evidence type="ECO:0000313" key="2">
    <source>
        <dbReference type="EMBL" id="GFN87667.1"/>
    </source>
</evidence>
<accession>A0AAV3YZJ7</accession>
<name>A0AAV3YZJ7_9GAST</name>
<keyword evidence="2" id="KW-0223">Dioxygenase</keyword>
<comment type="caution">
    <text evidence="2">The sequence shown here is derived from an EMBL/GenBank/DDBJ whole genome shotgun (WGS) entry which is preliminary data.</text>
</comment>
<evidence type="ECO:0000256" key="1">
    <source>
        <dbReference type="SAM" id="MobiDB-lite"/>
    </source>
</evidence>
<evidence type="ECO:0000313" key="3">
    <source>
        <dbReference type="Proteomes" id="UP000735302"/>
    </source>
</evidence>
<keyword evidence="3" id="KW-1185">Reference proteome</keyword>
<reference evidence="2 3" key="1">
    <citation type="journal article" date="2021" name="Elife">
        <title>Chloroplast acquisition without the gene transfer in kleptoplastic sea slugs, Plakobranchus ocellatus.</title>
        <authorList>
            <person name="Maeda T."/>
            <person name="Takahashi S."/>
            <person name="Yoshida T."/>
            <person name="Shimamura S."/>
            <person name="Takaki Y."/>
            <person name="Nagai Y."/>
            <person name="Toyoda A."/>
            <person name="Suzuki Y."/>
            <person name="Arimoto A."/>
            <person name="Ishii H."/>
            <person name="Satoh N."/>
            <person name="Nishiyama T."/>
            <person name="Hasebe M."/>
            <person name="Maruyama T."/>
            <person name="Minagawa J."/>
            <person name="Obokata J."/>
            <person name="Shigenobu S."/>
        </authorList>
    </citation>
    <scope>NUCLEOTIDE SEQUENCE [LARGE SCALE GENOMIC DNA]</scope>
</reference>
<feature type="region of interest" description="Disordered" evidence="1">
    <location>
        <begin position="1"/>
        <end position="22"/>
    </location>
</feature>
<organism evidence="2 3">
    <name type="scientific">Plakobranchus ocellatus</name>
    <dbReference type="NCBI Taxonomy" id="259542"/>
    <lineage>
        <taxon>Eukaryota</taxon>
        <taxon>Metazoa</taxon>
        <taxon>Spiralia</taxon>
        <taxon>Lophotrochozoa</taxon>
        <taxon>Mollusca</taxon>
        <taxon>Gastropoda</taxon>
        <taxon>Heterobranchia</taxon>
        <taxon>Euthyneura</taxon>
        <taxon>Panpulmonata</taxon>
        <taxon>Sacoglossa</taxon>
        <taxon>Placobranchoidea</taxon>
        <taxon>Plakobranchidae</taxon>
        <taxon>Plakobranchus</taxon>
    </lineage>
</organism>